<dbReference type="Proteomes" id="UP000306825">
    <property type="component" value="Chromosome"/>
</dbReference>
<sequence>MFFVGTSGFNYSKWKGKFYPDELLKSKWLEYYVKYFNSLELNSMFYKIPKEATIKSWKYKLKKLNLILSIKANKIITHTYKLKNFDKTNKFLELISPLEEYLGAILFQLPPSLKYDYSLLNEFLINIKFQYKYAIEFRHKTWYNDKIYNLLRNYNIALVWHDFNQPFVLEKTANFTYTRFHGYSGKYKGSYPDEFLQTIINHSNTGFCYFNNTDDVSAPYDALRFRKLIEK</sequence>
<dbReference type="InterPro" id="IPR002763">
    <property type="entry name" value="DUF72"/>
</dbReference>
<dbReference type="PANTHER" id="PTHR30348:SF4">
    <property type="entry name" value="DUF72 DOMAIN-CONTAINING PROTEIN"/>
    <property type="match status" value="1"/>
</dbReference>
<gene>
    <name evidence="1" type="ORF">CMTB2_01074</name>
    <name evidence="2" type="ORF">FE773_05850</name>
</gene>
<keyword evidence="4" id="KW-1185">Reference proteome</keyword>
<reference evidence="2 4" key="2">
    <citation type="submission" date="2019-05" db="EMBL/GenBank/DDBJ databases">
        <title>A comparative analysis of the Nautiliaceae.</title>
        <authorList>
            <person name="Grosche A."/>
            <person name="Smedile F."/>
            <person name="Vetriani C."/>
        </authorList>
    </citation>
    <scope>NUCLEOTIDE SEQUENCE [LARGE SCALE GENOMIC DNA]</scope>
    <source>
        <strain evidence="2 4">TB-2</strain>
    </source>
</reference>
<dbReference type="AlphaFoldDB" id="A0AAI9AGM1"/>
<protein>
    <submittedName>
        <fullName evidence="2">DUF72 domain-containing protein</fullName>
    </submittedName>
    <submittedName>
        <fullName evidence="1">Hypothetical cytosolic protein</fullName>
    </submittedName>
</protein>
<evidence type="ECO:0000313" key="2">
    <source>
        <dbReference type="EMBL" id="QCT94717.1"/>
    </source>
</evidence>
<evidence type="ECO:0000313" key="4">
    <source>
        <dbReference type="Proteomes" id="UP000306825"/>
    </source>
</evidence>
<dbReference type="Pfam" id="PF01904">
    <property type="entry name" value="DUF72"/>
    <property type="match status" value="1"/>
</dbReference>
<organism evidence="1 3">
    <name type="scientific">Caminibacter mediatlanticus TB-2</name>
    <dbReference type="NCBI Taxonomy" id="391592"/>
    <lineage>
        <taxon>Bacteria</taxon>
        <taxon>Pseudomonadati</taxon>
        <taxon>Campylobacterota</taxon>
        <taxon>Epsilonproteobacteria</taxon>
        <taxon>Nautiliales</taxon>
        <taxon>Nautiliaceae</taxon>
        <taxon>Caminibacter</taxon>
    </lineage>
</organism>
<evidence type="ECO:0000313" key="3">
    <source>
        <dbReference type="Proteomes" id="UP000003288"/>
    </source>
</evidence>
<dbReference type="EMBL" id="ABCJ01000003">
    <property type="protein sequence ID" value="EDM23816.1"/>
    <property type="molecule type" value="Genomic_DNA"/>
</dbReference>
<name>A0AAI9AGM1_9BACT</name>
<dbReference type="SUPFAM" id="SSF117396">
    <property type="entry name" value="TM1631-like"/>
    <property type="match status" value="1"/>
</dbReference>
<dbReference type="InterPro" id="IPR036520">
    <property type="entry name" value="UPF0759_sf"/>
</dbReference>
<dbReference type="PANTHER" id="PTHR30348">
    <property type="entry name" value="UNCHARACTERIZED PROTEIN YECE"/>
    <property type="match status" value="1"/>
</dbReference>
<proteinExistence type="predicted"/>
<reference evidence="1 3" key="1">
    <citation type="journal article" date="2011" name="Stand. Genomic Sci.">
        <title>Draft genome sequence of Caminibacter mediatlanticus strain TB-2, an epsilonproteobacterium isolated from a deep-sea hydrothermal vent.</title>
        <authorList>
            <person name="Giovannelli D."/>
            <person name="Ferriera S."/>
            <person name="Johnson J."/>
            <person name="Kravitz S."/>
            <person name="Perez-Rodriguez I."/>
            <person name="Ricci J."/>
            <person name="O'Brien C."/>
            <person name="Voordeckers J.W."/>
            <person name="Bini E."/>
            <person name="Vetriani C."/>
        </authorList>
    </citation>
    <scope>NUCLEOTIDE SEQUENCE [LARGE SCALE GENOMIC DNA]</scope>
    <source>
        <strain evidence="1 3">TB-2</strain>
    </source>
</reference>
<dbReference type="Proteomes" id="UP000003288">
    <property type="component" value="Unassembled WGS sequence"/>
</dbReference>
<accession>A0AAI9AGM1</accession>
<dbReference type="Gene3D" id="3.20.20.410">
    <property type="entry name" value="Protein of unknown function UPF0759"/>
    <property type="match status" value="1"/>
</dbReference>
<evidence type="ECO:0000313" key="1">
    <source>
        <dbReference type="EMBL" id="EDM23816.1"/>
    </source>
</evidence>
<dbReference type="EMBL" id="CP040463">
    <property type="protein sequence ID" value="QCT94717.1"/>
    <property type="molecule type" value="Genomic_DNA"/>
</dbReference>
<dbReference type="RefSeq" id="WP_007474374.1">
    <property type="nucleotide sequence ID" value="NZ_ABCJ01000003.1"/>
</dbReference>